<proteinExistence type="predicted"/>
<gene>
    <name evidence="1" type="ORF">BV22DRAFT_1129068</name>
</gene>
<evidence type="ECO:0000313" key="1">
    <source>
        <dbReference type="EMBL" id="KAH7925406.1"/>
    </source>
</evidence>
<reference evidence="1" key="1">
    <citation type="journal article" date="2021" name="New Phytol.">
        <title>Evolutionary innovations through gain and loss of genes in the ectomycorrhizal Boletales.</title>
        <authorList>
            <person name="Wu G."/>
            <person name="Miyauchi S."/>
            <person name="Morin E."/>
            <person name="Kuo A."/>
            <person name="Drula E."/>
            <person name="Varga T."/>
            <person name="Kohler A."/>
            <person name="Feng B."/>
            <person name="Cao Y."/>
            <person name="Lipzen A."/>
            <person name="Daum C."/>
            <person name="Hundley H."/>
            <person name="Pangilinan J."/>
            <person name="Johnson J."/>
            <person name="Barry K."/>
            <person name="LaButti K."/>
            <person name="Ng V."/>
            <person name="Ahrendt S."/>
            <person name="Min B."/>
            <person name="Choi I.G."/>
            <person name="Park H."/>
            <person name="Plett J.M."/>
            <person name="Magnuson J."/>
            <person name="Spatafora J.W."/>
            <person name="Nagy L.G."/>
            <person name="Henrissat B."/>
            <person name="Grigoriev I.V."/>
            <person name="Yang Z.L."/>
            <person name="Xu J."/>
            <person name="Martin F.M."/>
        </authorList>
    </citation>
    <scope>NUCLEOTIDE SEQUENCE</scope>
    <source>
        <strain evidence="1">KUC20120723A-06</strain>
    </source>
</reference>
<name>A0ACB8BIZ0_9AGAM</name>
<keyword evidence="2" id="KW-1185">Reference proteome</keyword>
<comment type="caution">
    <text evidence="1">The sequence shown here is derived from an EMBL/GenBank/DDBJ whole genome shotgun (WGS) entry which is preliminary data.</text>
</comment>
<accession>A0ACB8BIZ0</accession>
<dbReference type="EMBL" id="MU266403">
    <property type="protein sequence ID" value="KAH7925406.1"/>
    <property type="molecule type" value="Genomic_DNA"/>
</dbReference>
<organism evidence="1 2">
    <name type="scientific">Leucogyrophana mollusca</name>
    <dbReference type="NCBI Taxonomy" id="85980"/>
    <lineage>
        <taxon>Eukaryota</taxon>
        <taxon>Fungi</taxon>
        <taxon>Dikarya</taxon>
        <taxon>Basidiomycota</taxon>
        <taxon>Agaricomycotina</taxon>
        <taxon>Agaricomycetes</taxon>
        <taxon>Agaricomycetidae</taxon>
        <taxon>Boletales</taxon>
        <taxon>Boletales incertae sedis</taxon>
        <taxon>Leucogyrophana</taxon>
    </lineage>
</organism>
<sequence>MADAQSSDIIIVIMGLSGVGNSAFINIAAATNATTISDGLNPCTAELKPIVISHPSDPIRRIVLLDTPGFNGAYDNSKLLKLVHAWLTCSYGGRSEVTGIVYLHDIYLSRDVWSRTFIPEIRKLCGKDAINKIILVTTKWSVHGDVEQQKREQRLFGTSNHIGTRVARFHRTRDSAWSIIDLLIGKRPTNTMVLGAGKSTFINTAAGNELAPVGNDMETCTTNIKPVFVPHPTDPTRRIIFVDTPGFIDVWVNDREILKCIIEWLEPLHNEGVDLSGIIYLHEITHARCPKETPENLLVPNKLRSPEAVKNVVLATAKWNGVAHDVDEQRERQLQASYWKEMIDKGSQTARYLNTHDSAWEIVDRLLQEDRPEGSLIHQELTQVLAQLPKKPEPGFVGGFLTFIFGRGRKQHGFLVSDPLSPDTHAQRYARQP</sequence>
<evidence type="ECO:0000313" key="2">
    <source>
        <dbReference type="Proteomes" id="UP000790709"/>
    </source>
</evidence>
<dbReference type="Proteomes" id="UP000790709">
    <property type="component" value="Unassembled WGS sequence"/>
</dbReference>
<protein>
    <submittedName>
        <fullName evidence="1">Uncharacterized protein</fullName>
    </submittedName>
</protein>